<name>I0H417_ACTM4</name>
<gene>
    <name evidence="1" type="ordered locus">AMIS_25340</name>
</gene>
<dbReference type="STRING" id="512565.AMIS_25340"/>
<dbReference type="EMBL" id="AP012319">
    <property type="protein sequence ID" value="BAL87754.1"/>
    <property type="molecule type" value="Genomic_DNA"/>
</dbReference>
<dbReference type="AlphaFoldDB" id="I0H417"/>
<dbReference type="Proteomes" id="UP000007882">
    <property type="component" value="Chromosome"/>
</dbReference>
<sequence length="178" mass="19153">MVDSADRALIGTSAGTATTAPPVTLRGSWVNRPPLGEPQSGTFLLAHQGHGRWLLEQPIGIPLLAGDTTTVTSAGAGPVDESLGWVQHPAGLIVAPAAWFDPAEAEVLEFPGLEYVAARPCVPLAVNYSRHSSRRMLLWLDQEWGLILAARSDDAEPRDHPRFELRVTEVRAPARALI</sequence>
<evidence type="ECO:0000313" key="2">
    <source>
        <dbReference type="Proteomes" id="UP000007882"/>
    </source>
</evidence>
<organism evidence="1 2">
    <name type="scientific">Actinoplanes missouriensis (strain ATCC 14538 / DSM 43046 / CBS 188.64 / JCM 3121 / NBRC 102363 / NCIMB 12654 / NRRL B-3342 / UNCC 431)</name>
    <dbReference type="NCBI Taxonomy" id="512565"/>
    <lineage>
        <taxon>Bacteria</taxon>
        <taxon>Bacillati</taxon>
        <taxon>Actinomycetota</taxon>
        <taxon>Actinomycetes</taxon>
        <taxon>Micromonosporales</taxon>
        <taxon>Micromonosporaceae</taxon>
        <taxon>Actinoplanes</taxon>
    </lineage>
</organism>
<evidence type="ECO:0000313" key="1">
    <source>
        <dbReference type="EMBL" id="BAL87754.1"/>
    </source>
</evidence>
<accession>I0H417</accession>
<protein>
    <submittedName>
        <fullName evidence="1">Uncharacterized protein</fullName>
    </submittedName>
</protein>
<dbReference type="HOGENOM" id="CLU_1507543_0_0_11"/>
<proteinExistence type="predicted"/>
<keyword evidence="2" id="KW-1185">Reference proteome</keyword>
<dbReference type="KEGG" id="ams:AMIS_25340"/>
<dbReference type="RefSeq" id="WP_014442649.1">
    <property type="nucleotide sequence ID" value="NC_017093.1"/>
</dbReference>
<dbReference type="PATRIC" id="fig|512565.3.peg.2533"/>
<reference evidence="1 2" key="1">
    <citation type="submission" date="2012-02" db="EMBL/GenBank/DDBJ databases">
        <title>Complete genome sequence of Actinoplanes missouriensis 431 (= NBRC 102363).</title>
        <authorList>
            <person name="Ohnishi Y."/>
            <person name="Ishikawa J."/>
            <person name="Sekine M."/>
            <person name="Hosoyama A."/>
            <person name="Harada T."/>
            <person name="Narita H."/>
            <person name="Hata T."/>
            <person name="Konno Y."/>
            <person name="Tutikane K."/>
            <person name="Fujita N."/>
            <person name="Horinouchi S."/>
            <person name="Hayakawa M."/>
        </authorList>
    </citation>
    <scope>NUCLEOTIDE SEQUENCE [LARGE SCALE GENOMIC DNA]</scope>
    <source>
        <strain evidence="2">ATCC 14538 / DSM 43046 / CBS 188.64 / JCM 3121 / NBRC 102363 / NCIMB 12654 / NRRL B-3342 / UNCC 431</strain>
    </source>
</reference>